<feature type="region of interest" description="Disordered" evidence="1">
    <location>
        <begin position="1"/>
        <end position="47"/>
    </location>
</feature>
<dbReference type="AlphaFoldDB" id="A0A3N2PX84"/>
<organism evidence="2 3">
    <name type="scientific">Sodiomyces alkalinus (strain CBS 110278 / VKM F-3762 / F11)</name>
    <name type="common">Alkaliphilic filamentous fungus</name>
    <dbReference type="NCBI Taxonomy" id="1314773"/>
    <lineage>
        <taxon>Eukaryota</taxon>
        <taxon>Fungi</taxon>
        <taxon>Dikarya</taxon>
        <taxon>Ascomycota</taxon>
        <taxon>Pezizomycotina</taxon>
        <taxon>Sordariomycetes</taxon>
        <taxon>Hypocreomycetidae</taxon>
        <taxon>Glomerellales</taxon>
        <taxon>Plectosphaerellaceae</taxon>
        <taxon>Sodiomyces</taxon>
    </lineage>
</organism>
<name>A0A3N2PX84_SODAK</name>
<dbReference type="Proteomes" id="UP000272025">
    <property type="component" value="Unassembled WGS sequence"/>
</dbReference>
<protein>
    <submittedName>
        <fullName evidence="2">Uncharacterized protein</fullName>
    </submittedName>
</protein>
<proteinExistence type="predicted"/>
<evidence type="ECO:0000313" key="2">
    <source>
        <dbReference type="EMBL" id="ROT39143.1"/>
    </source>
</evidence>
<accession>A0A3N2PX84</accession>
<gene>
    <name evidence="2" type="ORF">SODALDRAFT_359010</name>
</gene>
<reference evidence="2 3" key="1">
    <citation type="journal article" date="2018" name="Mol. Ecol.">
        <title>The obligate alkalophilic soda-lake fungus Sodiomyces alkalinus has shifted to a protein diet.</title>
        <authorList>
            <person name="Grum-Grzhimaylo A.A."/>
            <person name="Falkoski D.L."/>
            <person name="van den Heuvel J."/>
            <person name="Valero-Jimenez C.A."/>
            <person name="Min B."/>
            <person name="Choi I.G."/>
            <person name="Lipzen A."/>
            <person name="Daum C.G."/>
            <person name="Aanen D.K."/>
            <person name="Tsang A."/>
            <person name="Henrissat B."/>
            <person name="Bilanenko E.N."/>
            <person name="de Vries R.P."/>
            <person name="van Kan J.A.L."/>
            <person name="Grigoriev I.V."/>
            <person name="Debets A.J.M."/>
        </authorList>
    </citation>
    <scope>NUCLEOTIDE SEQUENCE [LARGE SCALE GENOMIC DNA]</scope>
    <source>
        <strain evidence="2 3">F11</strain>
    </source>
</reference>
<dbReference type="GeneID" id="39582623"/>
<evidence type="ECO:0000256" key="1">
    <source>
        <dbReference type="SAM" id="MobiDB-lite"/>
    </source>
</evidence>
<dbReference type="EMBL" id="ML119054">
    <property type="protein sequence ID" value="ROT39143.1"/>
    <property type="molecule type" value="Genomic_DNA"/>
</dbReference>
<keyword evidence="3" id="KW-1185">Reference proteome</keyword>
<sequence>MSPGEDDLTAEDPMMRQLKYSLEEVGHQPTSRTHGRDPPHSSQVQGLSDRSMALAFYNPESIPIKALRAVHVDVKPAASKNGLSTSYWNVQKKYFVEKEQRQPTVTTYQISLAEWYVPHTQHLSSTLVY</sequence>
<feature type="compositionally biased region" description="Acidic residues" evidence="1">
    <location>
        <begin position="1"/>
        <end position="10"/>
    </location>
</feature>
<dbReference type="RefSeq" id="XP_028466949.1">
    <property type="nucleotide sequence ID" value="XM_028614145.1"/>
</dbReference>
<evidence type="ECO:0000313" key="3">
    <source>
        <dbReference type="Proteomes" id="UP000272025"/>
    </source>
</evidence>